<gene>
    <name evidence="1" type="ORF">F4821DRAFT_145160</name>
</gene>
<comment type="caution">
    <text evidence="1">The sequence shown here is derived from an EMBL/GenBank/DDBJ whole genome shotgun (WGS) entry which is preliminary data.</text>
</comment>
<dbReference type="EMBL" id="MU394322">
    <property type="protein sequence ID" value="KAI6085777.1"/>
    <property type="molecule type" value="Genomic_DNA"/>
</dbReference>
<accession>A0ACC0CZB4</accession>
<organism evidence="1 2">
    <name type="scientific">Hypoxylon rubiginosum</name>
    <dbReference type="NCBI Taxonomy" id="110542"/>
    <lineage>
        <taxon>Eukaryota</taxon>
        <taxon>Fungi</taxon>
        <taxon>Dikarya</taxon>
        <taxon>Ascomycota</taxon>
        <taxon>Pezizomycotina</taxon>
        <taxon>Sordariomycetes</taxon>
        <taxon>Xylariomycetidae</taxon>
        <taxon>Xylariales</taxon>
        <taxon>Hypoxylaceae</taxon>
        <taxon>Hypoxylon</taxon>
    </lineage>
</organism>
<evidence type="ECO:0000313" key="2">
    <source>
        <dbReference type="Proteomes" id="UP001497680"/>
    </source>
</evidence>
<keyword evidence="2" id="KW-1185">Reference proteome</keyword>
<reference evidence="1 2" key="1">
    <citation type="journal article" date="2022" name="New Phytol.">
        <title>Ecological generalism drives hyperdiversity of secondary metabolite gene clusters in xylarialean endophytes.</title>
        <authorList>
            <person name="Franco M.E.E."/>
            <person name="Wisecaver J.H."/>
            <person name="Arnold A.E."/>
            <person name="Ju Y.M."/>
            <person name="Slot J.C."/>
            <person name="Ahrendt S."/>
            <person name="Moore L.P."/>
            <person name="Eastman K.E."/>
            <person name="Scott K."/>
            <person name="Konkel Z."/>
            <person name="Mondo S.J."/>
            <person name="Kuo A."/>
            <person name="Hayes R.D."/>
            <person name="Haridas S."/>
            <person name="Andreopoulos B."/>
            <person name="Riley R."/>
            <person name="LaButti K."/>
            <person name="Pangilinan J."/>
            <person name="Lipzen A."/>
            <person name="Amirebrahimi M."/>
            <person name="Yan J."/>
            <person name="Adam C."/>
            <person name="Keymanesh K."/>
            <person name="Ng V."/>
            <person name="Louie K."/>
            <person name="Northen T."/>
            <person name="Drula E."/>
            <person name="Henrissat B."/>
            <person name="Hsieh H.M."/>
            <person name="Youens-Clark K."/>
            <person name="Lutzoni F."/>
            <person name="Miadlikowska J."/>
            <person name="Eastwood D.C."/>
            <person name="Hamelin R.C."/>
            <person name="Grigoriev I.V."/>
            <person name="U'Ren J.M."/>
        </authorList>
    </citation>
    <scope>NUCLEOTIDE SEQUENCE [LARGE SCALE GENOMIC DNA]</scope>
    <source>
        <strain evidence="1 2">ER1909</strain>
    </source>
</reference>
<dbReference type="Proteomes" id="UP001497680">
    <property type="component" value="Unassembled WGS sequence"/>
</dbReference>
<name>A0ACC0CZB4_9PEZI</name>
<protein>
    <submittedName>
        <fullName evidence="1">Uncharacterized protein</fullName>
    </submittedName>
</protein>
<sequence>MDSQKYLFVNLTQDKMSKDRKTAKEIRTYVMQDIGKARRKRKNVQVPLKLRSSPLPLAQSIFDISMPVDSIVDPTGRRLQGEDMEVESHTPERSAAVDLSRPFWNQNPLQILDDGWGMDPFAMYAMALALNGNTTNSSGYAALSERREYFLFPFAPANSRSFRDLLISPIIRDAVARDFRKGISICLRRCTSGLRCINSSIASMGPQASLETPVITAIIGFICYNYVCQDFAQAEIHFAGLQGIIDLGGGIGGLPAQVRLMVMWVDITTALMRNHLPHYALPADLLPILPPLPPESSRQIENITALMLSISPEMSSVVHIYRDLKRLAAWFENQSAVPGIGRDSLSVSLFLDPIAHRALSDFAPMMSIASSPLTKACALAALVIIISLRRKHDSFPGALPPYPRTITDALKDSDTDGPEFLTLRLWLLTISGISTTERNERQGAKVRLVAEMRAAGLQNWKGVTERISVMPWFKGLWEEECMLLGKDVMSMIHLSETETATCGISYNIIQ</sequence>
<proteinExistence type="predicted"/>
<evidence type="ECO:0000313" key="1">
    <source>
        <dbReference type="EMBL" id="KAI6085777.1"/>
    </source>
</evidence>